<dbReference type="GO" id="GO:0005525">
    <property type="term" value="F:GTP binding"/>
    <property type="evidence" value="ECO:0007669"/>
    <property type="project" value="UniProtKB-KW"/>
</dbReference>
<name>A0A0D2X2I5_CAPO3</name>
<dbReference type="AlphaFoldDB" id="A0A0D2X2I5"/>
<dbReference type="InParanoid" id="A0A0D2X2I5"/>
<keyword evidence="6 11" id="KW-0547">Nucleotide-binding</keyword>
<organism evidence="14 15">
    <name type="scientific">Capsaspora owczarzaki (strain ATCC 30864)</name>
    <dbReference type="NCBI Taxonomy" id="595528"/>
    <lineage>
        <taxon>Eukaryota</taxon>
        <taxon>Filasterea</taxon>
        <taxon>Capsaspora</taxon>
    </lineage>
</organism>
<reference evidence="15" key="1">
    <citation type="submission" date="2011-02" db="EMBL/GenBank/DDBJ databases">
        <title>The Genome Sequence of Capsaspora owczarzaki ATCC 30864.</title>
        <authorList>
            <person name="Russ C."/>
            <person name="Cuomo C."/>
            <person name="Burger G."/>
            <person name="Gray M.W."/>
            <person name="Holland P.W.H."/>
            <person name="King N."/>
            <person name="Lang F.B.F."/>
            <person name="Roger A.J."/>
            <person name="Ruiz-Trillo I."/>
            <person name="Young S.K."/>
            <person name="Zeng Q."/>
            <person name="Gargeya S."/>
            <person name="Alvarado L."/>
            <person name="Berlin A."/>
            <person name="Chapman S.B."/>
            <person name="Chen Z."/>
            <person name="Freedman E."/>
            <person name="Gellesch M."/>
            <person name="Goldberg J."/>
            <person name="Griggs A."/>
            <person name="Gujja S."/>
            <person name="Heilman E."/>
            <person name="Heiman D."/>
            <person name="Howarth C."/>
            <person name="Mehta T."/>
            <person name="Neiman D."/>
            <person name="Pearson M."/>
            <person name="Roberts A."/>
            <person name="Saif S."/>
            <person name="Shea T."/>
            <person name="Shenoy N."/>
            <person name="Sisk P."/>
            <person name="Stolte C."/>
            <person name="Sykes S."/>
            <person name="White J."/>
            <person name="Yandava C."/>
            <person name="Haas B."/>
            <person name="Nusbaum C."/>
            <person name="Birren B."/>
        </authorList>
    </citation>
    <scope>NUCLEOTIDE SEQUENCE</scope>
    <source>
        <strain evidence="15">ATCC 30864</strain>
    </source>
</reference>
<dbReference type="InterPro" id="IPR017866">
    <property type="entry name" value="Succ-CoA_synthase_bsu_CS"/>
</dbReference>
<dbReference type="HAMAP" id="MF_00558">
    <property type="entry name" value="Succ_CoA_beta"/>
    <property type="match status" value="1"/>
</dbReference>
<dbReference type="HAMAP" id="MF_03221">
    <property type="entry name" value="Succ_CoA_betaG_euk"/>
    <property type="match status" value="1"/>
</dbReference>
<dbReference type="STRING" id="595528.A0A0D2X2I5"/>
<dbReference type="Proteomes" id="UP000008743">
    <property type="component" value="Unassembled WGS sequence"/>
</dbReference>
<dbReference type="NCBIfam" id="TIGR01016">
    <property type="entry name" value="sucCoAbeta"/>
    <property type="match status" value="1"/>
</dbReference>
<evidence type="ECO:0000313" key="15">
    <source>
        <dbReference type="Proteomes" id="UP000008743"/>
    </source>
</evidence>
<dbReference type="InterPro" id="IPR016102">
    <property type="entry name" value="Succinyl-CoA_synth-like"/>
</dbReference>
<evidence type="ECO:0000256" key="3">
    <source>
        <dbReference type="ARBA" id="ARBA00022532"/>
    </source>
</evidence>
<keyword evidence="5" id="KW-0479">Metal-binding</keyword>
<dbReference type="NCBIfam" id="NF001913">
    <property type="entry name" value="PRK00696.1"/>
    <property type="match status" value="1"/>
</dbReference>
<dbReference type="EMBL" id="KE346364">
    <property type="protein sequence ID" value="KJE92619.1"/>
    <property type="molecule type" value="Genomic_DNA"/>
</dbReference>
<dbReference type="GO" id="GO:0005524">
    <property type="term" value="F:ATP binding"/>
    <property type="evidence" value="ECO:0007669"/>
    <property type="project" value="InterPro"/>
</dbReference>
<feature type="domain" description="ATP-citrate synthase/succinyl-CoA ligase C-terminal" evidence="12">
    <location>
        <begin position="299"/>
        <end position="419"/>
    </location>
</feature>
<evidence type="ECO:0000313" key="14">
    <source>
        <dbReference type="EMBL" id="KJE92619.1"/>
    </source>
</evidence>
<dbReference type="RefSeq" id="XP_004348448.1">
    <property type="nucleotide sequence ID" value="XM_004348398.2"/>
</dbReference>
<dbReference type="GO" id="GO:0042709">
    <property type="term" value="C:succinate-CoA ligase complex"/>
    <property type="evidence" value="ECO:0007669"/>
    <property type="project" value="TreeGrafter"/>
</dbReference>
<keyword evidence="8" id="KW-0496">Mitochondrion</keyword>
<dbReference type="GO" id="GO:0006099">
    <property type="term" value="P:tricarboxylic acid cycle"/>
    <property type="evidence" value="ECO:0007669"/>
    <property type="project" value="UniProtKB-UniPathway"/>
</dbReference>
<evidence type="ECO:0000256" key="9">
    <source>
        <dbReference type="ARBA" id="ARBA00023134"/>
    </source>
</evidence>
<evidence type="ECO:0000259" key="12">
    <source>
        <dbReference type="Pfam" id="PF00549"/>
    </source>
</evidence>
<sequence>MLSNITRTRLASATTAAVRMHAQPVRHLNLHEYQSKELLAAAGVTTQRFKVAKTPAEAKDIAQWLKSNSVHEFVIKAQIHAGGRGKGTFSSGFKGGVQLTKDPNVVGDLASKMIGYNLVTKQTPPAGVPVNKLMVAEALDIASEKYFAIVLDRESQGPVLVASPQGGVDIEEVAAKTPELIFKEPVKIAVGVTSEQALRLAKNLGFTGAKATSAADQIRRLYDLFIKNDASQVEINPMGETPDGRVVCFDAKVNIDDNAEFRQKTLFEQRDTTEDDPREVEATKAGLNYVGMEGNIGCLVNGAGLAMATMDIIKLFGGQPANFLDVGGSVKEAQVAQAFKIITSDPQVKALLVNIFGGIVNCATIANGIVAACKTTNLSLPLVVRLEGTNVDNAKKILKESGLPIITAENLNDAAQKAVAALKK</sequence>
<keyword evidence="7" id="KW-0460">Magnesium</keyword>
<dbReference type="InterPro" id="IPR013650">
    <property type="entry name" value="ATP-grasp_succ-CoA_synth-type"/>
</dbReference>
<dbReference type="GO" id="GO:0046872">
    <property type="term" value="F:metal ion binding"/>
    <property type="evidence" value="ECO:0007669"/>
    <property type="project" value="UniProtKB-KW"/>
</dbReference>
<dbReference type="FunFam" id="3.40.50.261:FF:000001">
    <property type="entry name" value="Succinate--CoA ligase [ADP-forming] subunit beta"/>
    <property type="match status" value="1"/>
</dbReference>
<keyword evidence="3" id="KW-0816">Tricarboxylic acid cycle</keyword>
<accession>A0A0D2X2I5</accession>
<feature type="domain" description="ATP-grasp fold succinyl-CoA synthetase-type" evidence="13">
    <location>
        <begin position="29"/>
        <end position="239"/>
    </location>
</feature>
<keyword evidence="9" id="KW-0342">GTP-binding</keyword>
<dbReference type="InterPro" id="IPR034722">
    <property type="entry name" value="Succ_CoA_betaG_euk"/>
</dbReference>
<dbReference type="Gene3D" id="3.30.1490.20">
    <property type="entry name" value="ATP-grasp fold, A domain"/>
    <property type="match status" value="1"/>
</dbReference>
<dbReference type="PhylomeDB" id="A0A0D2X2I5"/>
<comment type="similarity">
    <text evidence="11">Belongs to the succinate/malate CoA ligase beta subunit family.</text>
</comment>
<evidence type="ECO:0000256" key="1">
    <source>
        <dbReference type="ARBA" id="ARBA00001946"/>
    </source>
</evidence>
<dbReference type="SUPFAM" id="SSF56059">
    <property type="entry name" value="Glutathione synthetase ATP-binding domain-like"/>
    <property type="match status" value="1"/>
</dbReference>
<dbReference type="PANTHER" id="PTHR11815:SF10">
    <property type="entry name" value="SUCCINATE--COA LIGASE [GDP-FORMING] SUBUNIT BETA, MITOCHONDRIAL"/>
    <property type="match status" value="1"/>
</dbReference>
<dbReference type="OrthoDB" id="1552at2759"/>
<evidence type="ECO:0000256" key="7">
    <source>
        <dbReference type="ARBA" id="ARBA00022842"/>
    </source>
</evidence>
<dbReference type="Pfam" id="PF08442">
    <property type="entry name" value="ATP-grasp_2"/>
    <property type="match status" value="1"/>
</dbReference>
<comment type="cofactor">
    <cofactor evidence="1">
        <name>Mg(2+)</name>
        <dbReference type="ChEBI" id="CHEBI:18420"/>
    </cofactor>
</comment>
<comment type="pathway">
    <text evidence="2">Carbohydrate metabolism; tricarboxylic acid cycle; succinate from succinyl-CoA (ligase route): step 1/1.</text>
</comment>
<evidence type="ECO:0000256" key="6">
    <source>
        <dbReference type="ARBA" id="ARBA00022741"/>
    </source>
</evidence>
<dbReference type="InterPro" id="IPR013815">
    <property type="entry name" value="ATP_grasp_subdomain_1"/>
</dbReference>
<dbReference type="GO" id="GO:0005739">
    <property type="term" value="C:mitochondrion"/>
    <property type="evidence" value="ECO:0007669"/>
    <property type="project" value="TreeGrafter"/>
</dbReference>
<dbReference type="EC" id="6.2.1.-" evidence="11"/>
<evidence type="ECO:0000256" key="11">
    <source>
        <dbReference type="RuleBase" id="RU361258"/>
    </source>
</evidence>
<dbReference type="SUPFAM" id="SSF52210">
    <property type="entry name" value="Succinyl-CoA synthetase domains"/>
    <property type="match status" value="1"/>
</dbReference>
<evidence type="ECO:0000256" key="8">
    <source>
        <dbReference type="ARBA" id="ARBA00023128"/>
    </source>
</evidence>
<dbReference type="InterPro" id="IPR005809">
    <property type="entry name" value="Succ_CoA_ligase-like_bsu"/>
</dbReference>
<dbReference type="PIRSF" id="PIRSF001554">
    <property type="entry name" value="SucCS_beta"/>
    <property type="match status" value="1"/>
</dbReference>
<dbReference type="PANTHER" id="PTHR11815">
    <property type="entry name" value="SUCCINYL-COA SYNTHETASE BETA CHAIN"/>
    <property type="match status" value="1"/>
</dbReference>
<keyword evidence="4 11" id="KW-0436">Ligase</keyword>
<keyword evidence="15" id="KW-1185">Reference proteome</keyword>
<evidence type="ECO:0000256" key="5">
    <source>
        <dbReference type="ARBA" id="ARBA00022723"/>
    </source>
</evidence>
<dbReference type="FunFam" id="3.30.1490.20:FF:000004">
    <property type="entry name" value="Succinate--CoA ligase [ADP-forming] subunit beta, mitochondrial"/>
    <property type="match status" value="1"/>
</dbReference>
<gene>
    <name evidence="14" type="ORF">CAOG_003543</name>
</gene>
<dbReference type="UniPathway" id="UPA00223">
    <property type="reaction ID" value="UER00999"/>
</dbReference>
<evidence type="ECO:0000256" key="4">
    <source>
        <dbReference type="ARBA" id="ARBA00022598"/>
    </source>
</evidence>
<dbReference type="GO" id="GO:0004776">
    <property type="term" value="F:succinate-CoA ligase (GDP-forming) activity"/>
    <property type="evidence" value="ECO:0007669"/>
    <property type="project" value="InterPro"/>
</dbReference>
<dbReference type="PROSITE" id="PS01217">
    <property type="entry name" value="SUCCINYL_COA_LIG_3"/>
    <property type="match status" value="1"/>
</dbReference>
<protein>
    <recommendedName>
        <fullName evidence="11">Succinate-CoA ligase subunit beta</fullName>
        <ecNumber evidence="11">6.2.1.-</ecNumber>
    </recommendedName>
</protein>
<dbReference type="GO" id="GO:0006104">
    <property type="term" value="P:succinyl-CoA metabolic process"/>
    <property type="evidence" value="ECO:0007669"/>
    <property type="project" value="InterPro"/>
</dbReference>
<dbReference type="Gene3D" id="3.40.50.261">
    <property type="entry name" value="Succinyl-CoA synthetase domains"/>
    <property type="match status" value="1"/>
</dbReference>
<dbReference type="FunFam" id="3.30.470.20:FF:000002">
    <property type="entry name" value="Succinate--CoA ligase [ADP-forming] subunit beta"/>
    <property type="match status" value="1"/>
</dbReference>
<dbReference type="OMA" id="KQMIGNR"/>
<comment type="subunit">
    <text evidence="10">Heterodimer of an alpha and a beta subunit. The beta subunit determines specificity for GTP.</text>
</comment>
<proteinExistence type="inferred from homology"/>
<dbReference type="InterPro" id="IPR005811">
    <property type="entry name" value="SUCC_ACL_C"/>
</dbReference>
<evidence type="ECO:0000256" key="10">
    <source>
        <dbReference type="ARBA" id="ARBA00063570"/>
    </source>
</evidence>
<dbReference type="Pfam" id="PF00549">
    <property type="entry name" value="Ligase_CoA"/>
    <property type="match status" value="1"/>
</dbReference>
<dbReference type="Gene3D" id="3.30.470.20">
    <property type="entry name" value="ATP-grasp fold, B domain"/>
    <property type="match status" value="1"/>
</dbReference>
<dbReference type="eggNOG" id="KOG1447">
    <property type="taxonomic scope" value="Eukaryota"/>
</dbReference>
<evidence type="ECO:0000256" key="2">
    <source>
        <dbReference type="ARBA" id="ARBA00005064"/>
    </source>
</evidence>
<evidence type="ECO:0000259" key="13">
    <source>
        <dbReference type="Pfam" id="PF08442"/>
    </source>
</evidence>